<gene>
    <name evidence="1" type="primary">mbeA</name>
    <name evidence="1" type="ORF">AOY08_100020</name>
</gene>
<keyword evidence="1" id="KW-0614">Plasmid</keyword>
<geneLocation type="plasmid" evidence="1">
    <name>pNDM15-1091</name>
</geneLocation>
<accession>A0A0U3TG22</accession>
<sequence>MYHKIIGGIADRKQRNIKNAVNYLLRISKPEEQIHVKTLSMTSQQDLLNFNNFILPKNKKSPYVCGVLSFEEENINEDLKVKIMSDFEEMLFSGIELTNRPPLMWVQHTDKDRLELNYLTFNALADGRSFTAYFDKTDRKLFNTFSEIINYENDFSSPLEKLDKRNTLINKPNPQVPKDKKLLIENLNNEIMGKIMIGELVDRNEVIKYIESIGYKINRVRKNAISIKLENDDKPIVLKGDIYEEGRIYADYRREPEVSNRRDPEVVKSALNQFRDDFERLLSKRQDKHRKRFKSSQRSIEKSIESRVNSQDLDQNFEFQNSFGIGGVTFSKSNLYHDINHNNNFKIEEENSELYIRTNKRKEKTEAERFELLRNRILEAKRVQKSIDHGIERFRDQQHRIRDSIRTTQFRNGFVRGYVARFSELFNEILRRAFSFSLRAKTLEERKEKAKILQKGVLGIFRPKTTKCSGGPAVCGLQRGITFFEIPIWALFE</sequence>
<proteinExistence type="predicted"/>
<dbReference type="EMBL" id="CP012903">
    <property type="protein sequence ID" value="ALV81740.1"/>
    <property type="molecule type" value="Genomic_DNA"/>
</dbReference>
<dbReference type="EC" id="5.99.1.2" evidence="1"/>
<dbReference type="AlphaFoldDB" id="A0A0U3TG22"/>
<dbReference type="RefSeq" id="WP_168550179.1">
    <property type="nucleotide sequence ID" value="NZ_CP012903.1"/>
</dbReference>
<dbReference type="GO" id="GO:0016853">
    <property type="term" value="F:isomerase activity"/>
    <property type="evidence" value="ECO:0007669"/>
    <property type="project" value="UniProtKB-KW"/>
</dbReference>
<protein>
    <submittedName>
        <fullName evidence="1">DNA relaxase MbeA</fullName>
        <ecNumber evidence="1">5.99.1.2</ecNumber>
    </submittedName>
</protein>
<evidence type="ECO:0000313" key="1">
    <source>
        <dbReference type="EMBL" id="ALV81740.1"/>
    </source>
</evidence>
<organism evidence="1">
    <name type="scientific">Providencia rettgeri</name>
    <dbReference type="NCBI Taxonomy" id="587"/>
    <lineage>
        <taxon>Bacteria</taxon>
        <taxon>Pseudomonadati</taxon>
        <taxon>Pseudomonadota</taxon>
        <taxon>Gammaproteobacteria</taxon>
        <taxon>Enterobacterales</taxon>
        <taxon>Morganellaceae</taxon>
        <taxon>Providencia</taxon>
    </lineage>
</organism>
<keyword evidence="1" id="KW-0413">Isomerase</keyword>
<reference evidence="1" key="1">
    <citation type="submission" date="2015-10" db="EMBL/GenBank/DDBJ databases">
        <title>Colistin resistant Pseudomonas aeruginosa ST 654 with blaNDM-1 arrives in North America.</title>
        <authorList>
            <person name="Mataseje L.F."/>
            <person name="Peirano G."/>
            <person name="Church D.L."/>
            <person name="Conly J."/>
            <person name="Mulvey M.R."/>
            <person name="Pitout J.D."/>
        </authorList>
    </citation>
    <scope>NUCLEOTIDE SEQUENCE</scope>
    <source>
        <strain evidence="1">N15-01091</strain>
        <plasmid evidence="1">pNDM15-1091</plasmid>
    </source>
</reference>
<name>A0A0U3TG22_PRORE</name>